<dbReference type="Pfam" id="PF05057">
    <property type="entry name" value="DUF676"/>
    <property type="match status" value="1"/>
</dbReference>
<organism evidence="3 4">
    <name type="scientific">Rhodopirellula halodulae</name>
    <dbReference type="NCBI Taxonomy" id="2894198"/>
    <lineage>
        <taxon>Bacteria</taxon>
        <taxon>Pseudomonadati</taxon>
        <taxon>Planctomycetota</taxon>
        <taxon>Planctomycetia</taxon>
        <taxon>Pirellulales</taxon>
        <taxon>Pirellulaceae</taxon>
        <taxon>Rhodopirellula</taxon>
    </lineage>
</organism>
<dbReference type="InterPro" id="IPR007751">
    <property type="entry name" value="DUF676_lipase-like"/>
</dbReference>
<accession>A0ABS8NEX1</accession>
<sequence length="247" mass="27528">MTGHQLKLVPPPEQDAHDLVIVTHGFLSNGRSMDPIADQLSDAGYETLVWEYPSLRGSVLSHASRLVRVIRESMVRPEIRQIHFVAHSMGGIIARAAISTSHIETFAAERCGRLLMMAPPNKGSWLTRMPLGPFRGWFPQLAEMGEHERSFVNQLPRPHVYEVGVLAAAQDWIVSEPATHLDGQSAHTTLATSHQRLVQHPTAIELTLRFLAEGHFDAESSVTEPARQLTQPEHQEVPREEATRRAA</sequence>
<feature type="domain" description="DUF676" evidence="2">
    <location>
        <begin position="14"/>
        <end position="104"/>
    </location>
</feature>
<dbReference type="InterPro" id="IPR029058">
    <property type="entry name" value="AB_hydrolase_fold"/>
</dbReference>
<keyword evidence="4" id="KW-1185">Reference proteome</keyword>
<dbReference type="Proteomes" id="UP001430306">
    <property type="component" value="Unassembled WGS sequence"/>
</dbReference>
<dbReference type="SUPFAM" id="SSF53474">
    <property type="entry name" value="alpha/beta-Hydrolases"/>
    <property type="match status" value="1"/>
</dbReference>
<reference evidence="3" key="1">
    <citation type="submission" date="2021-11" db="EMBL/GenBank/DDBJ databases">
        <title>Genome sequence.</title>
        <authorList>
            <person name="Sun Q."/>
        </authorList>
    </citation>
    <scope>NUCLEOTIDE SEQUENCE</scope>
    <source>
        <strain evidence="3">JC740</strain>
    </source>
</reference>
<proteinExistence type="predicted"/>
<comment type="caution">
    <text evidence="3">The sequence shown here is derived from an EMBL/GenBank/DDBJ whole genome shotgun (WGS) entry which is preliminary data.</text>
</comment>
<feature type="region of interest" description="Disordered" evidence="1">
    <location>
        <begin position="219"/>
        <end position="247"/>
    </location>
</feature>
<dbReference type="PANTHER" id="PTHR37946">
    <property type="entry name" value="SLL1969 PROTEIN"/>
    <property type="match status" value="1"/>
</dbReference>
<dbReference type="Gene3D" id="3.40.50.1820">
    <property type="entry name" value="alpha/beta hydrolase"/>
    <property type="match status" value="1"/>
</dbReference>
<gene>
    <name evidence="3" type="ORF">LOC71_04295</name>
</gene>
<protein>
    <submittedName>
        <fullName evidence="3">Lipase</fullName>
    </submittedName>
</protein>
<feature type="compositionally biased region" description="Polar residues" evidence="1">
    <location>
        <begin position="220"/>
        <end position="232"/>
    </location>
</feature>
<evidence type="ECO:0000313" key="4">
    <source>
        <dbReference type="Proteomes" id="UP001430306"/>
    </source>
</evidence>
<dbReference type="PANTHER" id="PTHR37946:SF1">
    <property type="entry name" value="SLL1969 PROTEIN"/>
    <property type="match status" value="1"/>
</dbReference>
<evidence type="ECO:0000259" key="2">
    <source>
        <dbReference type="Pfam" id="PF05057"/>
    </source>
</evidence>
<evidence type="ECO:0000313" key="3">
    <source>
        <dbReference type="EMBL" id="MCC9641482.1"/>
    </source>
</evidence>
<dbReference type="EMBL" id="JAJKFW010000006">
    <property type="protein sequence ID" value="MCC9641482.1"/>
    <property type="molecule type" value="Genomic_DNA"/>
</dbReference>
<feature type="compositionally biased region" description="Basic and acidic residues" evidence="1">
    <location>
        <begin position="233"/>
        <end position="247"/>
    </location>
</feature>
<name>A0ABS8NEX1_9BACT</name>
<dbReference type="RefSeq" id="WP_230271640.1">
    <property type="nucleotide sequence ID" value="NZ_JAJKFW010000006.1"/>
</dbReference>
<evidence type="ECO:0000256" key="1">
    <source>
        <dbReference type="SAM" id="MobiDB-lite"/>
    </source>
</evidence>